<evidence type="ECO:0000256" key="6">
    <source>
        <dbReference type="SAM" id="MobiDB-lite"/>
    </source>
</evidence>
<keyword evidence="4" id="KW-0067">ATP-binding</keyword>
<dbReference type="GO" id="GO:0005634">
    <property type="term" value="C:nucleus"/>
    <property type="evidence" value="ECO:0007669"/>
    <property type="project" value="TreeGrafter"/>
</dbReference>
<organism evidence="8 9">
    <name type="scientific">Rhodotorula paludigena</name>
    <dbReference type="NCBI Taxonomy" id="86838"/>
    <lineage>
        <taxon>Eukaryota</taxon>
        <taxon>Fungi</taxon>
        <taxon>Dikarya</taxon>
        <taxon>Basidiomycota</taxon>
        <taxon>Pucciniomycotina</taxon>
        <taxon>Microbotryomycetes</taxon>
        <taxon>Sporidiobolales</taxon>
        <taxon>Sporidiobolaceae</taxon>
        <taxon>Rhodotorula</taxon>
    </lineage>
</organism>
<dbReference type="GO" id="GO:0005737">
    <property type="term" value="C:cytoplasm"/>
    <property type="evidence" value="ECO:0007669"/>
    <property type="project" value="TreeGrafter"/>
</dbReference>
<dbReference type="Gene3D" id="1.10.510.10">
    <property type="entry name" value="Transferase(Phosphotransferase) domain 1"/>
    <property type="match status" value="1"/>
</dbReference>
<proteinExistence type="inferred from homology"/>
<dbReference type="Proteomes" id="UP001342314">
    <property type="component" value="Unassembled WGS sequence"/>
</dbReference>
<evidence type="ECO:0000313" key="8">
    <source>
        <dbReference type="EMBL" id="GJN93231.1"/>
    </source>
</evidence>
<evidence type="ECO:0000256" key="5">
    <source>
        <dbReference type="ARBA" id="ARBA00037982"/>
    </source>
</evidence>
<sequence length="699" mass="75750">MNEPAPTPDDHAHTWQVVLVDPSQRKVVLYSPHLRRLSVRPTPPGSPLLSAHRRRAVQSSSAGASPPRALPRRARAKSASPLGVRRPSPSDHAADTEDEDELDDETEEAFPLLPPPELSLDDDFADGASPRAGRAEADDNDEWVSSLPVAAESASSYFGLLGEAHSLASSPATTRALPPADQGKAREAERLDERQMNEGYFGRFFEEVQLLGKGGQGSVYLVRHVLNGEALGLYACKKIPVGDSTPSLLSILREVHLLESVSHRNIVAYHHAWLETCLVSRSAFAPPVPTLHVLMEFADGGSLQGFVEARRGADLDGGSSAAGEDKDRRRERLRRARTKEGRERAVHLLKVEDVVSLFEGIVNGLAFLHGRNILHLDLKAENVLLHWDDDALLPTCKLSDFGNATGDSYHAERRGGSGTLSYTPPEAFFPSPITNHLPPPDRATDMWALGLMLYLLCFFSLPYQHAEGDDTRALEEEIKRYRGFHPSDPVPHSGTARPSLPPSLLALLRALIHLSPAARPSCEKVERACGAIRAEQARGGWERGGEQGMSLVGVEKRGTMLRRTRTHARGRSEGLLMAAGEGEGEVGDEEDEGEGEDVVQWSLGPATHRPSISPSASSPALNRSTPAPAALPSPERYPLPLPPSHNHDPAQLEQEKAGPIVSFGDENEGQVRLPEVVVPLQTRDTTGLAIAASAALVKF</sequence>
<dbReference type="Pfam" id="PF00069">
    <property type="entry name" value="Pkinase"/>
    <property type="match status" value="1"/>
</dbReference>
<keyword evidence="3" id="KW-0418">Kinase</keyword>
<evidence type="ECO:0000256" key="1">
    <source>
        <dbReference type="ARBA" id="ARBA00022679"/>
    </source>
</evidence>
<dbReference type="EMBL" id="BQKY01000013">
    <property type="protein sequence ID" value="GJN93231.1"/>
    <property type="molecule type" value="Genomic_DNA"/>
</dbReference>
<evidence type="ECO:0000313" key="9">
    <source>
        <dbReference type="Proteomes" id="UP001342314"/>
    </source>
</evidence>
<keyword evidence="2" id="KW-0547">Nucleotide-binding</keyword>
<keyword evidence="9" id="KW-1185">Reference proteome</keyword>
<feature type="domain" description="Protein kinase" evidence="7">
    <location>
        <begin position="205"/>
        <end position="532"/>
    </location>
</feature>
<dbReference type="PROSITE" id="PS00108">
    <property type="entry name" value="PROTEIN_KINASE_ST"/>
    <property type="match status" value="1"/>
</dbReference>
<dbReference type="Gene3D" id="3.30.200.20">
    <property type="entry name" value="Phosphorylase Kinase, domain 1"/>
    <property type="match status" value="1"/>
</dbReference>
<gene>
    <name evidence="8" type="ORF">Rhopal_006278-T1</name>
</gene>
<feature type="compositionally biased region" description="Acidic residues" evidence="6">
    <location>
        <begin position="96"/>
        <end position="108"/>
    </location>
</feature>
<feature type="compositionally biased region" description="Pro residues" evidence="6">
    <location>
        <begin position="629"/>
        <end position="643"/>
    </location>
</feature>
<evidence type="ECO:0000256" key="3">
    <source>
        <dbReference type="ARBA" id="ARBA00022777"/>
    </source>
</evidence>
<evidence type="ECO:0000256" key="2">
    <source>
        <dbReference type="ARBA" id="ARBA00022741"/>
    </source>
</evidence>
<dbReference type="PANTHER" id="PTHR11042:SF138">
    <property type="entry name" value="SERINE_THREONINE-PROTEIN KINASE IKS1-RELATED"/>
    <property type="match status" value="1"/>
</dbReference>
<feature type="compositionally biased region" description="Low complexity" evidence="6">
    <location>
        <begin position="610"/>
        <end position="620"/>
    </location>
</feature>
<feature type="region of interest" description="Disordered" evidence="6">
    <location>
        <begin position="564"/>
        <end position="651"/>
    </location>
</feature>
<dbReference type="CDD" id="cd00180">
    <property type="entry name" value="PKc"/>
    <property type="match status" value="1"/>
</dbReference>
<dbReference type="InterPro" id="IPR050339">
    <property type="entry name" value="CC_SR_Kinase"/>
</dbReference>
<feature type="compositionally biased region" description="Acidic residues" evidence="6">
    <location>
        <begin position="582"/>
        <end position="597"/>
    </location>
</feature>
<feature type="region of interest" description="Disordered" evidence="6">
    <location>
        <begin position="32"/>
        <end position="140"/>
    </location>
</feature>
<keyword evidence="1" id="KW-0808">Transferase</keyword>
<accession>A0AAV5GLK3</accession>
<dbReference type="GO" id="GO:0005524">
    <property type="term" value="F:ATP binding"/>
    <property type="evidence" value="ECO:0007669"/>
    <property type="project" value="UniProtKB-KW"/>
</dbReference>
<dbReference type="PROSITE" id="PS50011">
    <property type="entry name" value="PROTEIN_KINASE_DOM"/>
    <property type="match status" value="1"/>
</dbReference>
<comment type="similarity">
    <text evidence="5">Belongs to the protein kinase superfamily. Ser/Thr protein kinase family. GCN2 subfamily.</text>
</comment>
<comment type="caution">
    <text evidence="8">The sequence shown here is derived from an EMBL/GenBank/DDBJ whole genome shotgun (WGS) entry which is preliminary data.</text>
</comment>
<name>A0AAV5GLK3_9BASI</name>
<evidence type="ECO:0000259" key="7">
    <source>
        <dbReference type="PROSITE" id="PS50011"/>
    </source>
</evidence>
<dbReference type="AlphaFoldDB" id="A0AAV5GLK3"/>
<dbReference type="GO" id="GO:0004672">
    <property type="term" value="F:protein kinase activity"/>
    <property type="evidence" value="ECO:0007669"/>
    <property type="project" value="InterPro"/>
</dbReference>
<dbReference type="PANTHER" id="PTHR11042">
    <property type="entry name" value="EUKARYOTIC TRANSLATION INITIATION FACTOR 2-ALPHA KINASE EIF2-ALPHA KINASE -RELATED"/>
    <property type="match status" value="1"/>
</dbReference>
<protein>
    <recommendedName>
        <fullName evidence="7">Protein kinase domain-containing protein</fullName>
    </recommendedName>
</protein>
<dbReference type="SMART" id="SM00220">
    <property type="entry name" value="S_TKc"/>
    <property type="match status" value="1"/>
</dbReference>
<reference evidence="8 9" key="1">
    <citation type="submission" date="2021-12" db="EMBL/GenBank/DDBJ databases">
        <title>High titer production of polyol ester of fatty acids by Rhodotorula paludigena BS15 towards product separation-free biomass refinery.</title>
        <authorList>
            <person name="Mano J."/>
            <person name="Ono H."/>
            <person name="Tanaka T."/>
            <person name="Naito K."/>
            <person name="Sushida H."/>
            <person name="Ike M."/>
            <person name="Tokuyasu K."/>
            <person name="Kitaoka M."/>
        </authorList>
    </citation>
    <scope>NUCLEOTIDE SEQUENCE [LARGE SCALE GENOMIC DNA]</scope>
    <source>
        <strain evidence="8 9">BS15</strain>
    </source>
</reference>
<dbReference type="SUPFAM" id="SSF56112">
    <property type="entry name" value="Protein kinase-like (PK-like)"/>
    <property type="match status" value="1"/>
</dbReference>
<dbReference type="InterPro" id="IPR011009">
    <property type="entry name" value="Kinase-like_dom_sf"/>
</dbReference>
<dbReference type="InterPro" id="IPR000719">
    <property type="entry name" value="Prot_kinase_dom"/>
</dbReference>
<dbReference type="InterPro" id="IPR008271">
    <property type="entry name" value="Ser/Thr_kinase_AS"/>
</dbReference>
<evidence type="ECO:0000256" key="4">
    <source>
        <dbReference type="ARBA" id="ARBA00022840"/>
    </source>
</evidence>